<feature type="region of interest" description="Disordered" evidence="1">
    <location>
        <begin position="1"/>
        <end position="53"/>
    </location>
</feature>
<accession>A0AA40G0S3</accession>
<dbReference type="EMBL" id="JAHYIQ010000010">
    <property type="protein sequence ID" value="KAK1128614.1"/>
    <property type="molecule type" value="Genomic_DNA"/>
</dbReference>
<organism evidence="2 3">
    <name type="scientific">Melipona bicolor</name>
    <dbReference type="NCBI Taxonomy" id="60889"/>
    <lineage>
        <taxon>Eukaryota</taxon>
        <taxon>Metazoa</taxon>
        <taxon>Ecdysozoa</taxon>
        <taxon>Arthropoda</taxon>
        <taxon>Hexapoda</taxon>
        <taxon>Insecta</taxon>
        <taxon>Pterygota</taxon>
        <taxon>Neoptera</taxon>
        <taxon>Endopterygota</taxon>
        <taxon>Hymenoptera</taxon>
        <taxon>Apocrita</taxon>
        <taxon>Aculeata</taxon>
        <taxon>Apoidea</taxon>
        <taxon>Anthophila</taxon>
        <taxon>Apidae</taxon>
        <taxon>Melipona</taxon>
    </lineage>
</organism>
<evidence type="ECO:0000313" key="2">
    <source>
        <dbReference type="EMBL" id="KAK1128614.1"/>
    </source>
</evidence>
<sequence>MQSDNELPRAMEVLSYDTRVDINPSRHGKDGKQDCFSSSSSSSSSFSARTEPSGLVVVRDPVRLARGVCNGDKYKFDGKGERERETEGWGGLVGCRSDGLQVAKEDYQEGAGEALTEGWQSDGEGPTRVVKRETDVG</sequence>
<evidence type="ECO:0000313" key="3">
    <source>
        <dbReference type="Proteomes" id="UP001177670"/>
    </source>
</evidence>
<name>A0AA40G0S3_9HYME</name>
<keyword evidence="3" id="KW-1185">Reference proteome</keyword>
<comment type="caution">
    <text evidence="2">The sequence shown here is derived from an EMBL/GenBank/DDBJ whole genome shotgun (WGS) entry which is preliminary data.</text>
</comment>
<evidence type="ECO:0000256" key="1">
    <source>
        <dbReference type="SAM" id="MobiDB-lite"/>
    </source>
</evidence>
<feature type="region of interest" description="Disordered" evidence="1">
    <location>
        <begin position="108"/>
        <end position="137"/>
    </location>
</feature>
<gene>
    <name evidence="2" type="ORF">K0M31_003072</name>
</gene>
<feature type="compositionally biased region" description="Low complexity" evidence="1">
    <location>
        <begin position="36"/>
        <end position="47"/>
    </location>
</feature>
<proteinExistence type="predicted"/>
<dbReference type="AlphaFoldDB" id="A0AA40G0S3"/>
<protein>
    <submittedName>
        <fullName evidence="2">Uncharacterized protein</fullName>
    </submittedName>
</protein>
<dbReference type="Proteomes" id="UP001177670">
    <property type="component" value="Unassembled WGS sequence"/>
</dbReference>
<reference evidence="2" key="1">
    <citation type="submission" date="2021-10" db="EMBL/GenBank/DDBJ databases">
        <title>Melipona bicolor Genome sequencing and assembly.</title>
        <authorList>
            <person name="Araujo N.S."/>
            <person name="Arias M.C."/>
        </authorList>
    </citation>
    <scope>NUCLEOTIDE SEQUENCE</scope>
    <source>
        <strain evidence="2">USP_2M_L1-L4_2017</strain>
        <tissue evidence="2">Whole body</tissue>
    </source>
</reference>